<dbReference type="CDD" id="cd07067">
    <property type="entry name" value="HP_PGM_like"/>
    <property type="match status" value="1"/>
</dbReference>
<comment type="caution">
    <text evidence="1">The sequence shown here is derived from an EMBL/GenBank/DDBJ whole genome shotgun (WGS) entry which is preliminary data.</text>
</comment>
<dbReference type="PANTHER" id="PTHR48100">
    <property type="entry name" value="BROAD-SPECIFICITY PHOSPHATASE YOR283W-RELATED"/>
    <property type="match status" value="1"/>
</dbReference>
<gene>
    <name evidence="1" type="ORF">ACFFK0_20735</name>
</gene>
<evidence type="ECO:0000313" key="1">
    <source>
        <dbReference type="EMBL" id="MFC0214838.1"/>
    </source>
</evidence>
<protein>
    <submittedName>
        <fullName evidence="1">Histidine phosphatase family protein</fullName>
        <ecNumber evidence="1">3.1.3.-</ecNumber>
    </submittedName>
</protein>
<dbReference type="EC" id="3.1.3.-" evidence="1"/>
<evidence type="ECO:0000313" key="2">
    <source>
        <dbReference type="Proteomes" id="UP001589776"/>
    </source>
</evidence>
<dbReference type="PANTHER" id="PTHR48100:SF1">
    <property type="entry name" value="HISTIDINE PHOSPHATASE FAMILY PROTEIN-RELATED"/>
    <property type="match status" value="1"/>
</dbReference>
<dbReference type="InterPro" id="IPR050275">
    <property type="entry name" value="PGM_Phosphatase"/>
</dbReference>
<dbReference type="RefSeq" id="WP_377472257.1">
    <property type="nucleotide sequence ID" value="NZ_JBHLWN010000077.1"/>
</dbReference>
<reference evidence="1 2" key="1">
    <citation type="submission" date="2024-09" db="EMBL/GenBank/DDBJ databases">
        <authorList>
            <person name="Sun Q."/>
            <person name="Mori K."/>
        </authorList>
    </citation>
    <scope>NUCLEOTIDE SEQUENCE [LARGE SCALE GENOMIC DNA]</scope>
    <source>
        <strain evidence="1 2">CCM 7759</strain>
    </source>
</reference>
<dbReference type="EMBL" id="JBHLWN010000077">
    <property type="protein sequence ID" value="MFC0214838.1"/>
    <property type="molecule type" value="Genomic_DNA"/>
</dbReference>
<dbReference type="SMART" id="SM00855">
    <property type="entry name" value="PGAM"/>
    <property type="match status" value="1"/>
</dbReference>
<dbReference type="InterPro" id="IPR013078">
    <property type="entry name" value="His_Pase_superF_clade-1"/>
</dbReference>
<accession>A0ABV6DQA8</accession>
<proteinExistence type="predicted"/>
<dbReference type="InterPro" id="IPR029033">
    <property type="entry name" value="His_PPase_superfam"/>
</dbReference>
<dbReference type="GO" id="GO:0016787">
    <property type="term" value="F:hydrolase activity"/>
    <property type="evidence" value="ECO:0007669"/>
    <property type="project" value="UniProtKB-KW"/>
</dbReference>
<keyword evidence="2" id="KW-1185">Reference proteome</keyword>
<sequence>MKLGFVRHGTTTWNQEGRLQGQIDTELTEEGRRQAIRLGMSLRGGPWQGIVCSDLKRAKETAELIAGHAGIPLPGADRRLREKSFGEMEGTTLEERVSRWGPEWRQADLGQETDEAVWARWMDFYENVLLRQYGDKPILVVTHGAFIARILQFKGLERKDQLLVNSSLTVLRRSGDVWETELYNDVGHLTE</sequence>
<dbReference type="Pfam" id="PF00300">
    <property type="entry name" value="His_Phos_1"/>
    <property type="match status" value="1"/>
</dbReference>
<keyword evidence="1" id="KW-0378">Hydrolase</keyword>
<name>A0ABV6DQA8_9BACL</name>
<dbReference type="Proteomes" id="UP001589776">
    <property type="component" value="Unassembled WGS sequence"/>
</dbReference>
<organism evidence="1 2">
    <name type="scientific">Paenibacillus chartarius</name>
    <dbReference type="NCBI Taxonomy" id="747481"/>
    <lineage>
        <taxon>Bacteria</taxon>
        <taxon>Bacillati</taxon>
        <taxon>Bacillota</taxon>
        <taxon>Bacilli</taxon>
        <taxon>Bacillales</taxon>
        <taxon>Paenibacillaceae</taxon>
        <taxon>Paenibacillus</taxon>
    </lineage>
</organism>
<dbReference type="Gene3D" id="3.40.50.1240">
    <property type="entry name" value="Phosphoglycerate mutase-like"/>
    <property type="match status" value="1"/>
</dbReference>
<dbReference type="SUPFAM" id="SSF53254">
    <property type="entry name" value="Phosphoglycerate mutase-like"/>
    <property type="match status" value="1"/>
</dbReference>